<dbReference type="EMBL" id="KZ772720">
    <property type="protein sequence ID" value="PTQ38886.1"/>
    <property type="molecule type" value="Genomic_DNA"/>
</dbReference>
<gene>
    <name evidence="1" type="ORF">MARPO_0048s0014</name>
</gene>
<dbReference type="Gramene" id="Mp5g10580.1">
    <property type="protein sequence ID" value="Mp5g10580.1.cds1"/>
    <property type="gene ID" value="Mp5g10580"/>
</dbReference>
<dbReference type="Proteomes" id="UP000244005">
    <property type="component" value="Unassembled WGS sequence"/>
</dbReference>
<sequence>MHMHISLLADRSTIQWPHLAVDCTFVQKSSGSPLLFSGPHFCCVDENYESCRRIVCKLILGLYFFPSTS</sequence>
<keyword evidence="2" id="KW-1185">Reference proteome</keyword>
<reference evidence="2" key="1">
    <citation type="journal article" date="2017" name="Cell">
        <title>Insights into land plant evolution garnered from the Marchantia polymorpha genome.</title>
        <authorList>
            <person name="Bowman J.L."/>
            <person name="Kohchi T."/>
            <person name="Yamato K.T."/>
            <person name="Jenkins J."/>
            <person name="Shu S."/>
            <person name="Ishizaki K."/>
            <person name="Yamaoka S."/>
            <person name="Nishihama R."/>
            <person name="Nakamura Y."/>
            <person name="Berger F."/>
            <person name="Adam C."/>
            <person name="Aki S.S."/>
            <person name="Althoff F."/>
            <person name="Araki T."/>
            <person name="Arteaga-Vazquez M.A."/>
            <person name="Balasubrmanian S."/>
            <person name="Barry K."/>
            <person name="Bauer D."/>
            <person name="Boehm C.R."/>
            <person name="Briginshaw L."/>
            <person name="Caballero-Perez J."/>
            <person name="Catarino B."/>
            <person name="Chen F."/>
            <person name="Chiyoda S."/>
            <person name="Chovatia M."/>
            <person name="Davies K.M."/>
            <person name="Delmans M."/>
            <person name="Demura T."/>
            <person name="Dierschke T."/>
            <person name="Dolan L."/>
            <person name="Dorantes-Acosta A.E."/>
            <person name="Eklund D.M."/>
            <person name="Florent S.N."/>
            <person name="Flores-Sandoval E."/>
            <person name="Fujiyama A."/>
            <person name="Fukuzawa H."/>
            <person name="Galik B."/>
            <person name="Grimanelli D."/>
            <person name="Grimwood J."/>
            <person name="Grossniklaus U."/>
            <person name="Hamada T."/>
            <person name="Haseloff J."/>
            <person name="Hetherington A.J."/>
            <person name="Higo A."/>
            <person name="Hirakawa Y."/>
            <person name="Hundley H.N."/>
            <person name="Ikeda Y."/>
            <person name="Inoue K."/>
            <person name="Inoue S.I."/>
            <person name="Ishida S."/>
            <person name="Jia Q."/>
            <person name="Kakita M."/>
            <person name="Kanazawa T."/>
            <person name="Kawai Y."/>
            <person name="Kawashima T."/>
            <person name="Kennedy M."/>
            <person name="Kinose K."/>
            <person name="Kinoshita T."/>
            <person name="Kohara Y."/>
            <person name="Koide E."/>
            <person name="Komatsu K."/>
            <person name="Kopischke S."/>
            <person name="Kubo M."/>
            <person name="Kyozuka J."/>
            <person name="Lagercrantz U."/>
            <person name="Lin S.S."/>
            <person name="Lindquist E."/>
            <person name="Lipzen A.M."/>
            <person name="Lu C.W."/>
            <person name="De Luna E."/>
            <person name="Martienssen R.A."/>
            <person name="Minamino N."/>
            <person name="Mizutani M."/>
            <person name="Mizutani M."/>
            <person name="Mochizuki N."/>
            <person name="Monte I."/>
            <person name="Mosher R."/>
            <person name="Nagasaki H."/>
            <person name="Nakagami H."/>
            <person name="Naramoto S."/>
            <person name="Nishitani K."/>
            <person name="Ohtani M."/>
            <person name="Okamoto T."/>
            <person name="Okumura M."/>
            <person name="Phillips J."/>
            <person name="Pollak B."/>
            <person name="Reinders A."/>
            <person name="Rovekamp M."/>
            <person name="Sano R."/>
            <person name="Sawa S."/>
            <person name="Schmid M.W."/>
            <person name="Shirakawa M."/>
            <person name="Solano R."/>
            <person name="Spunde A."/>
            <person name="Suetsugu N."/>
            <person name="Sugano S."/>
            <person name="Sugiyama A."/>
            <person name="Sun R."/>
            <person name="Suzuki Y."/>
            <person name="Takenaka M."/>
            <person name="Takezawa D."/>
            <person name="Tomogane H."/>
            <person name="Tsuzuki M."/>
            <person name="Ueda T."/>
            <person name="Umeda M."/>
            <person name="Ward J.M."/>
            <person name="Watanabe Y."/>
            <person name="Yazaki K."/>
            <person name="Yokoyama R."/>
            <person name="Yoshitake Y."/>
            <person name="Yotsui I."/>
            <person name="Zachgo S."/>
            <person name="Schmutz J."/>
        </authorList>
    </citation>
    <scope>NUCLEOTIDE SEQUENCE [LARGE SCALE GENOMIC DNA]</scope>
    <source>
        <strain evidence="2">Tak-1</strain>
    </source>
</reference>
<evidence type="ECO:0000313" key="2">
    <source>
        <dbReference type="Proteomes" id="UP000244005"/>
    </source>
</evidence>
<name>A0A2R6WYE7_MARPO</name>
<organism evidence="1 2">
    <name type="scientific">Marchantia polymorpha</name>
    <name type="common">Common liverwort</name>
    <name type="synonym">Marchantia aquatica</name>
    <dbReference type="NCBI Taxonomy" id="3197"/>
    <lineage>
        <taxon>Eukaryota</taxon>
        <taxon>Viridiplantae</taxon>
        <taxon>Streptophyta</taxon>
        <taxon>Embryophyta</taxon>
        <taxon>Marchantiophyta</taxon>
        <taxon>Marchantiopsida</taxon>
        <taxon>Marchantiidae</taxon>
        <taxon>Marchantiales</taxon>
        <taxon>Marchantiaceae</taxon>
        <taxon>Marchantia</taxon>
    </lineage>
</organism>
<protein>
    <submittedName>
        <fullName evidence="1">Uncharacterized protein</fullName>
    </submittedName>
</protein>
<accession>A0A2R6WYE7</accession>
<evidence type="ECO:0000313" key="1">
    <source>
        <dbReference type="EMBL" id="PTQ38886.1"/>
    </source>
</evidence>
<dbReference type="AlphaFoldDB" id="A0A2R6WYE7"/>
<proteinExistence type="predicted"/>